<gene>
    <name evidence="2" type="ORF">A2113_00050</name>
</gene>
<dbReference type="STRING" id="1802591.A2113_00050"/>
<protein>
    <recommendedName>
        <fullName evidence="4">DUF1648 domain-containing protein</fullName>
    </recommendedName>
</protein>
<evidence type="ECO:0000313" key="2">
    <source>
        <dbReference type="EMBL" id="OGY21270.1"/>
    </source>
</evidence>
<name>A0A1G1W111_9BACT</name>
<proteinExistence type="predicted"/>
<comment type="caution">
    <text evidence="2">The sequence shown here is derived from an EMBL/GenBank/DDBJ whole genome shotgun (WGS) entry which is preliminary data.</text>
</comment>
<evidence type="ECO:0008006" key="4">
    <source>
        <dbReference type="Google" id="ProtNLM"/>
    </source>
</evidence>
<dbReference type="EMBL" id="MHCN01000015">
    <property type="protein sequence ID" value="OGY21270.1"/>
    <property type="molecule type" value="Genomic_DNA"/>
</dbReference>
<feature type="transmembrane region" description="Helical" evidence="1">
    <location>
        <begin position="94"/>
        <end position="118"/>
    </location>
</feature>
<feature type="transmembrane region" description="Helical" evidence="1">
    <location>
        <begin position="12"/>
        <end position="37"/>
    </location>
</feature>
<evidence type="ECO:0000256" key="1">
    <source>
        <dbReference type="SAM" id="Phobius"/>
    </source>
</evidence>
<keyword evidence="1" id="KW-0812">Transmembrane</keyword>
<dbReference type="AlphaFoldDB" id="A0A1G1W111"/>
<evidence type="ECO:0000313" key="3">
    <source>
        <dbReference type="Proteomes" id="UP000176299"/>
    </source>
</evidence>
<organism evidence="2 3">
    <name type="scientific">Candidatus Woykebacteria bacterium GWA1_44_8</name>
    <dbReference type="NCBI Taxonomy" id="1802591"/>
    <lineage>
        <taxon>Bacteria</taxon>
        <taxon>Candidatus Woykeibacteriota</taxon>
    </lineage>
</organism>
<reference evidence="2 3" key="1">
    <citation type="journal article" date="2016" name="Nat. Commun.">
        <title>Thousands of microbial genomes shed light on interconnected biogeochemical processes in an aquifer system.</title>
        <authorList>
            <person name="Anantharaman K."/>
            <person name="Brown C.T."/>
            <person name="Hug L.A."/>
            <person name="Sharon I."/>
            <person name="Castelle C.J."/>
            <person name="Probst A.J."/>
            <person name="Thomas B.C."/>
            <person name="Singh A."/>
            <person name="Wilkins M.J."/>
            <person name="Karaoz U."/>
            <person name="Brodie E.L."/>
            <person name="Williams K.H."/>
            <person name="Hubbard S.S."/>
            <person name="Banfield J.F."/>
        </authorList>
    </citation>
    <scope>NUCLEOTIDE SEQUENCE [LARGE SCALE GENOMIC DNA]</scope>
</reference>
<feature type="transmembrane region" description="Helical" evidence="1">
    <location>
        <begin position="57"/>
        <end position="82"/>
    </location>
</feature>
<dbReference type="Proteomes" id="UP000176299">
    <property type="component" value="Unassembled WGS sequence"/>
</dbReference>
<sequence>MKTRRFTKLFRLPPTNILILLAAFSLIFVSCLLIWTKSPQFPLAVPLWFSREWGEKWLAAPIFLWILPLMGFLTIIVNSLLAHLFWTRERPLSLILLGNSLIVSVLFLYSLLSIILVVT</sequence>
<dbReference type="PROSITE" id="PS51257">
    <property type="entry name" value="PROKAR_LIPOPROTEIN"/>
    <property type="match status" value="1"/>
</dbReference>
<keyword evidence="1" id="KW-1133">Transmembrane helix</keyword>
<keyword evidence="1" id="KW-0472">Membrane</keyword>
<accession>A0A1G1W111</accession>